<accession>A0A0C9QIB4</accession>
<evidence type="ECO:0000313" key="2">
    <source>
        <dbReference type="EMBL" id="JAG84260.1"/>
    </source>
</evidence>
<evidence type="ECO:0000256" key="1">
    <source>
        <dbReference type="SAM" id="MobiDB-lite"/>
    </source>
</evidence>
<name>A0A0C9QIB4_9HYME</name>
<feature type="region of interest" description="Disordered" evidence="1">
    <location>
        <begin position="31"/>
        <end position="54"/>
    </location>
</feature>
<organism evidence="2">
    <name type="scientific">Fopius arisanus</name>
    <dbReference type="NCBI Taxonomy" id="64838"/>
    <lineage>
        <taxon>Eukaryota</taxon>
        <taxon>Metazoa</taxon>
        <taxon>Ecdysozoa</taxon>
        <taxon>Arthropoda</taxon>
        <taxon>Hexapoda</taxon>
        <taxon>Insecta</taxon>
        <taxon>Pterygota</taxon>
        <taxon>Neoptera</taxon>
        <taxon>Endopterygota</taxon>
        <taxon>Hymenoptera</taxon>
        <taxon>Apocrita</taxon>
        <taxon>Ichneumonoidea</taxon>
        <taxon>Braconidae</taxon>
        <taxon>Opiinae</taxon>
        <taxon>Fopius</taxon>
    </lineage>
</organism>
<dbReference type="AlphaFoldDB" id="A0A0C9QIB4"/>
<gene>
    <name evidence="2" type="primary">pheT_1</name>
    <name evidence="2" type="ORF">g.27946</name>
</gene>
<dbReference type="EMBL" id="GBYB01014493">
    <property type="protein sequence ID" value="JAG84260.1"/>
    <property type="molecule type" value="Transcribed_RNA"/>
</dbReference>
<reference evidence="2" key="1">
    <citation type="submission" date="2015-01" db="EMBL/GenBank/DDBJ databases">
        <title>Transcriptome Assembly of Fopius arisanus.</title>
        <authorList>
            <person name="Geib S."/>
        </authorList>
    </citation>
    <scope>NUCLEOTIDE SEQUENCE</scope>
</reference>
<sequence>MSSYAGFNAMSQGTIIFPSFHQNLSREIPQNFGVATSQSQKKKEKQKNKDNSTERAIGFYETMEVILSDFFFYGVKREVEFFETIENNENPGAPSAQLPVSGI</sequence>
<proteinExistence type="predicted"/>
<protein>
    <submittedName>
        <fullName evidence="2">PheT_1 protein</fullName>
    </submittedName>
</protein>